<sequence>MEFGADRGDSLGDGEAGPGGAVEVGGGEAVAGSRRGTGRRGGSAGRWRGGTGAPGARDGDGEAMEKTMEKWYRRSGQRAQNGH</sequence>
<dbReference type="Proteomes" id="UP000479710">
    <property type="component" value="Unassembled WGS sequence"/>
</dbReference>
<keyword evidence="3" id="KW-1185">Reference proteome</keyword>
<protein>
    <submittedName>
        <fullName evidence="2">Uncharacterized protein</fullName>
    </submittedName>
</protein>
<proteinExistence type="predicted"/>
<feature type="compositionally biased region" description="Gly residues" evidence="1">
    <location>
        <begin position="39"/>
        <end position="53"/>
    </location>
</feature>
<feature type="compositionally biased region" description="Basic and acidic residues" evidence="1">
    <location>
        <begin position="57"/>
        <end position="72"/>
    </location>
</feature>
<gene>
    <name evidence="2" type="ORF">E2562_004428</name>
</gene>
<comment type="caution">
    <text evidence="2">The sequence shown here is derived from an EMBL/GenBank/DDBJ whole genome shotgun (WGS) entry which is preliminary data.</text>
</comment>
<dbReference type="EMBL" id="SPHZ02000007">
    <property type="protein sequence ID" value="KAF0905460.1"/>
    <property type="molecule type" value="Genomic_DNA"/>
</dbReference>
<feature type="compositionally biased region" description="Basic and acidic residues" evidence="1">
    <location>
        <begin position="1"/>
        <end position="10"/>
    </location>
</feature>
<feature type="region of interest" description="Disordered" evidence="1">
    <location>
        <begin position="1"/>
        <end position="83"/>
    </location>
</feature>
<organism evidence="2 3">
    <name type="scientific">Oryza meyeriana var. granulata</name>
    <dbReference type="NCBI Taxonomy" id="110450"/>
    <lineage>
        <taxon>Eukaryota</taxon>
        <taxon>Viridiplantae</taxon>
        <taxon>Streptophyta</taxon>
        <taxon>Embryophyta</taxon>
        <taxon>Tracheophyta</taxon>
        <taxon>Spermatophyta</taxon>
        <taxon>Magnoliopsida</taxon>
        <taxon>Liliopsida</taxon>
        <taxon>Poales</taxon>
        <taxon>Poaceae</taxon>
        <taxon>BOP clade</taxon>
        <taxon>Oryzoideae</taxon>
        <taxon>Oryzeae</taxon>
        <taxon>Oryzinae</taxon>
        <taxon>Oryza</taxon>
        <taxon>Oryza meyeriana</taxon>
    </lineage>
</organism>
<evidence type="ECO:0000313" key="2">
    <source>
        <dbReference type="EMBL" id="KAF0905460.1"/>
    </source>
</evidence>
<dbReference type="AlphaFoldDB" id="A0A6G1CZC9"/>
<name>A0A6G1CZC9_9ORYZ</name>
<reference evidence="2 3" key="1">
    <citation type="submission" date="2019-11" db="EMBL/GenBank/DDBJ databases">
        <title>Whole genome sequence of Oryza granulata.</title>
        <authorList>
            <person name="Li W."/>
        </authorList>
    </citation>
    <scope>NUCLEOTIDE SEQUENCE [LARGE SCALE GENOMIC DNA]</scope>
    <source>
        <strain evidence="3">cv. Menghai</strain>
        <tissue evidence="2">Leaf</tissue>
    </source>
</reference>
<evidence type="ECO:0000256" key="1">
    <source>
        <dbReference type="SAM" id="MobiDB-lite"/>
    </source>
</evidence>
<accession>A0A6G1CZC9</accession>
<feature type="compositionally biased region" description="Gly residues" evidence="1">
    <location>
        <begin position="14"/>
        <end position="29"/>
    </location>
</feature>
<evidence type="ECO:0000313" key="3">
    <source>
        <dbReference type="Proteomes" id="UP000479710"/>
    </source>
</evidence>